<proteinExistence type="inferred from homology"/>
<comment type="caution">
    <text evidence="5">The sequence shown here is derived from an EMBL/GenBank/DDBJ whole genome shotgun (WGS) entry which is preliminary data.</text>
</comment>
<organism evidence="5 6">
    <name type="scientific">Ensifer adhaerens</name>
    <name type="common">Sinorhizobium morelense</name>
    <dbReference type="NCBI Taxonomy" id="106592"/>
    <lineage>
        <taxon>Bacteria</taxon>
        <taxon>Pseudomonadati</taxon>
        <taxon>Pseudomonadota</taxon>
        <taxon>Alphaproteobacteria</taxon>
        <taxon>Hyphomicrobiales</taxon>
        <taxon>Rhizobiaceae</taxon>
        <taxon>Sinorhizobium/Ensifer group</taxon>
        <taxon>Ensifer</taxon>
    </lineage>
</organism>
<dbReference type="GO" id="GO:0035999">
    <property type="term" value="P:tetrahydrofolate interconversion"/>
    <property type="evidence" value="ECO:0007669"/>
    <property type="project" value="TreeGrafter"/>
</dbReference>
<protein>
    <recommendedName>
        <fullName evidence="4">5-formyltetrahydrofolate cyclo-ligase</fullName>
        <ecNumber evidence="4">6.3.3.2</ecNumber>
    </recommendedName>
</protein>
<dbReference type="RefSeq" id="WP_053252257.1">
    <property type="nucleotide sequence ID" value="NZ_LGAP01000030.1"/>
</dbReference>
<dbReference type="EMBL" id="LGAP01000030">
    <property type="protein sequence ID" value="KOF14092.1"/>
    <property type="molecule type" value="Genomic_DNA"/>
</dbReference>
<dbReference type="OrthoDB" id="9801938at2"/>
<dbReference type="SUPFAM" id="SSF100950">
    <property type="entry name" value="NagB/RpiA/CoA transferase-like"/>
    <property type="match status" value="1"/>
</dbReference>
<dbReference type="PATRIC" id="fig|106592.7.peg.4855"/>
<sequence>MNGNNEDDIPPTYSSPPCLMNEVDPVYMGLEVAKPNSTYEWRKQLRQALINSRRATLAAERAVWTQAIQAAIDPLVPDVEGKAIALYWPFRGEPDLRPWMNALVERGALCLLPVVVAKAQPLSFRSWRPGEPLERGVWGIPVPAAGQPVEPSVVVAPVVGFDKDGFRLGYGGGYYDRTLAVLRPKPFVIGVGFERQKIESIRPQWHDIAMDAIVTELRTRLRT</sequence>
<dbReference type="GO" id="GO:0030272">
    <property type="term" value="F:5-formyltetrahydrofolate cyclo-ligase activity"/>
    <property type="evidence" value="ECO:0007669"/>
    <property type="project" value="UniProtKB-EC"/>
</dbReference>
<dbReference type="GO" id="GO:0046872">
    <property type="term" value="F:metal ion binding"/>
    <property type="evidence" value="ECO:0007669"/>
    <property type="project" value="UniProtKB-KW"/>
</dbReference>
<keyword evidence="5" id="KW-0436">Ligase</keyword>
<dbReference type="InterPro" id="IPR024185">
    <property type="entry name" value="FTHF_cligase-like_sf"/>
</dbReference>
<evidence type="ECO:0000256" key="2">
    <source>
        <dbReference type="ARBA" id="ARBA00022741"/>
    </source>
</evidence>
<dbReference type="InterPro" id="IPR037171">
    <property type="entry name" value="NagB/RpiA_transferase-like"/>
</dbReference>
<dbReference type="Proteomes" id="UP000037425">
    <property type="component" value="Unassembled WGS sequence"/>
</dbReference>
<reference evidence="6" key="1">
    <citation type="submission" date="2015-07" db="EMBL/GenBank/DDBJ databases">
        <title>Whole genome sequence of an Ensifer adhaerens strain isolated from a cave pool in the Wind Cave National Park.</title>
        <authorList>
            <person name="Eng W.W.H."/>
            <person name="Gan H.M."/>
            <person name="Barton H.A."/>
            <person name="Savka M.A."/>
        </authorList>
    </citation>
    <scope>NUCLEOTIDE SEQUENCE [LARGE SCALE GENOMIC DNA]</scope>
    <source>
        <strain evidence="6">SD006</strain>
    </source>
</reference>
<dbReference type="EC" id="6.3.3.2" evidence="4"/>
<comment type="catalytic activity">
    <reaction evidence="4">
        <text>(6S)-5-formyl-5,6,7,8-tetrahydrofolate + ATP = (6R)-5,10-methenyltetrahydrofolate + ADP + phosphate</text>
        <dbReference type="Rhea" id="RHEA:10488"/>
        <dbReference type="ChEBI" id="CHEBI:30616"/>
        <dbReference type="ChEBI" id="CHEBI:43474"/>
        <dbReference type="ChEBI" id="CHEBI:57455"/>
        <dbReference type="ChEBI" id="CHEBI:57457"/>
        <dbReference type="ChEBI" id="CHEBI:456216"/>
        <dbReference type="EC" id="6.3.3.2"/>
    </reaction>
</comment>
<keyword evidence="4" id="KW-0460">Magnesium</keyword>
<evidence type="ECO:0000256" key="1">
    <source>
        <dbReference type="ARBA" id="ARBA00010638"/>
    </source>
</evidence>
<dbReference type="Pfam" id="PF01812">
    <property type="entry name" value="5-FTHF_cyc-lig"/>
    <property type="match status" value="1"/>
</dbReference>
<keyword evidence="3 4" id="KW-0067">ATP-binding</keyword>
<comment type="similarity">
    <text evidence="1 4">Belongs to the 5-formyltetrahydrofolate cyclo-ligase family.</text>
</comment>
<evidence type="ECO:0000256" key="4">
    <source>
        <dbReference type="RuleBase" id="RU361279"/>
    </source>
</evidence>
<dbReference type="NCBIfam" id="TIGR02727">
    <property type="entry name" value="MTHFS_bact"/>
    <property type="match status" value="1"/>
</dbReference>
<dbReference type="GO" id="GO:0005524">
    <property type="term" value="F:ATP binding"/>
    <property type="evidence" value="ECO:0007669"/>
    <property type="project" value="UniProtKB-KW"/>
</dbReference>
<dbReference type="Gene3D" id="3.40.50.10420">
    <property type="entry name" value="NagB/RpiA/CoA transferase-like"/>
    <property type="match status" value="1"/>
</dbReference>
<evidence type="ECO:0000256" key="3">
    <source>
        <dbReference type="ARBA" id="ARBA00022840"/>
    </source>
</evidence>
<name>A0A0L8BHE7_ENSAD</name>
<accession>A0A0L8BHE7</accession>
<evidence type="ECO:0000313" key="5">
    <source>
        <dbReference type="EMBL" id="KOF14092.1"/>
    </source>
</evidence>
<dbReference type="GO" id="GO:0009396">
    <property type="term" value="P:folic acid-containing compound biosynthetic process"/>
    <property type="evidence" value="ECO:0007669"/>
    <property type="project" value="TreeGrafter"/>
</dbReference>
<keyword evidence="4" id="KW-0479">Metal-binding</keyword>
<dbReference type="AlphaFoldDB" id="A0A0L8BHE7"/>
<dbReference type="InterPro" id="IPR002698">
    <property type="entry name" value="FTHF_cligase"/>
</dbReference>
<keyword evidence="2 4" id="KW-0547">Nucleotide-binding</keyword>
<comment type="cofactor">
    <cofactor evidence="4">
        <name>Mg(2+)</name>
        <dbReference type="ChEBI" id="CHEBI:18420"/>
    </cofactor>
</comment>
<evidence type="ECO:0000313" key="6">
    <source>
        <dbReference type="Proteomes" id="UP000037425"/>
    </source>
</evidence>
<gene>
    <name evidence="5" type="ORF">AC244_28615</name>
</gene>
<dbReference type="PANTHER" id="PTHR23407">
    <property type="entry name" value="ATPASE INHIBITOR/5-FORMYLTETRAHYDROFOLATE CYCLO-LIGASE"/>
    <property type="match status" value="1"/>
</dbReference>
<dbReference type="PANTHER" id="PTHR23407:SF1">
    <property type="entry name" value="5-FORMYLTETRAHYDROFOLATE CYCLO-LIGASE"/>
    <property type="match status" value="1"/>
</dbReference>